<dbReference type="Pfam" id="PF13203">
    <property type="entry name" value="DUF2201_N"/>
    <property type="match status" value="1"/>
</dbReference>
<name>A0A0F9PZ30_9ZZZZ</name>
<evidence type="ECO:0000259" key="3">
    <source>
        <dbReference type="Pfam" id="PF13203"/>
    </source>
</evidence>
<protein>
    <recommendedName>
        <fullName evidence="5">Metallopeptidase domain-containing protein</fullName>
    </recommendedName>
</protein>
<evidence type="ECO:0000259" key="2">
    <source>
        <dbReference type="Pfam" id="PF09967"/>
    </source>
</evidence>
<accession>A0A0F9PZ30</accession>
<dbReference type="InterPro" id="IPR018698">
    <property type="entry name" value="VWA-like_dom"/>
</dbReference>
<evidence type="ECO:0008006" key="5">
    <source>
        <dbReference type="Google" id="ProtNLM"/>
    </source>
</evidence>
<gene>
    <name evidence="4" type="ORF">LCGC14_0768530</name>
</gene>
<feature type="compositionally biased region" description="Acidic residues" evidence="1">
    <location>
        <begin position="146"/>
        <end position="160"/>
    </location>
</feature>
<dbReference type="AlphaFoldDB" id="A0A0F9PZ30"/>
<feature type="region of interest" description="Disordered" evidence="1">
    <location>
        <begin position="138"/>
        <end position="219"/>
    </location>
</feature>
<dbReference type="InterPro" id="IPR025154">
    <property type="entry name" value="Put_metallopeptidase_dom"/>
</dbReference>
<sequence>MKQQSEAMKRMVAARTALVLGEPFWGTLTLKLKLREDPSCKTAWVDGKTLGFNPTYINSLPSHSRRVALTAHEVGHCVLGHPWRRAGREAGQWNEAADRALNPVLRDASFQLPDNVLYELEPSHVGKSAEWIYNRLQKPQPKEGEGEGDEDGSGDSDDESQPGGSGKGNGDGNEDQDEQQDDQDEQEQEEQEDPFGGEVRDAPAANGDDDTETPTEEDWKEAVQQAAALAEGQGKLPGGLARLAEQAARARVDWRSVLRRFVQEITNSDYSWEQPNRRYMPLGLYLPSLYSRELGPIVIGIDTSGSIDATLLALFGAEVQAVAEEMRPRRIHIMYCDAALQKEETFEQGEQVVLEAAGGGGTDFRPVFAALEGLDEPPACVLYLTDLYGTFPPAEQAPDVPVLWVTPTYHAQDRVPFGEVVSAEE</sequence>
<reference evidence="4" key="1">
    <citation type="journal article" date="2015" name="Nature">
        <title>Complex archaea that bridge the gap between prokaryotes and eukaryotes.</title>
        <authorList>
            <person name="Spang A."/>
            <person name="Saw J.H."/>
            <person name="Jorgensen S.L."/>
            <person name="Zaremba-Niedzwiedzka K."/>
            <person name="Martijn J."/>
            <person name="Lind A.E."/>
            <person name="van Eijk R."/>
            <person name="Schleper C."/>
            <person name="Guy L."/>
            <person name="Ettema T.J."/>
        </authorList>
    </citation>
    <scope>NUCLEOTIDE SEQUENCE</scope>
</reference>
<comment type="caution">
    <text evidence="4">The sequence shown here is derived from an EMBL/GenBank/DDBJ whole genome shotgun (WGS) entry which is preliminary data.</text>
</comment>
<proteinExistence type="predicted"/>
<organism evidence="4">
    <name type="scientific">marine sediment metagenome</name>
    <dbReference type="NCBI Taxonomy" id="412755"/>
    <lineage>
        <taxon>unclassified sequences</taxon>
        <taxon>metagenomes</taxon>
        <taxon>ecological metagenomes</taxon>
    </lineage>
</organism>
<dbReference type="EMBL" id="LAZR01001932">
    <property type="protein sequence ID" value="KKN36930.1"/>
    <property type="molecule type" value="Genomic_DNA"/>
</dbReference>
<feature type="compositionally biased region" description="Acidic residues" evidence="1">
    <location>
        <begin position="207"/>
        <end position="219"/>
    </location>
</feature>
<dbReference type="Pfam" id="PF09967">
    <property type="entry name" value="DUF2201"/>
    <property type="match status" value="1"/>
</dbReference>
<dbReference type="PANTHER" id="PTHR38730:SF1">
    <property type="entry name" value="SLL7028 PROTEIN"/>
    <property type="match status" value="1"/>
</dbReference>
<feature type="domain" description="VWA-like" evidence="2">
    <location>
        <begin position="297"/>
        <end position="422"/>
    </location>
</feature>
<evidence type="ECO:0000256" key="1">
    <source>
        <dbReference type="SAM" id="MobiDB-lite"/>
    </source>
</evidence>
<dbReference type="PANTHER" id="PTHR38730">
    <property type="entry name" value="SLL7028 PROTEIN"/>
    <property type="match status" value="1"/>
</dbReference>
<evidence type="ECO:0000313" key="4">
    <source>
        <dbReference type="EMBL" id="KKN36930.1"/>
    </source>
</evidence>
<feature type="domain" description="Putative metallopeptidase" evidence="3">
    <location>
        <begin position="9"/>
        <end position="289"/>
    </location>
</feature>
<feature type="compositionally biased region" description="Acidic residues" evidence="1">
    <location>
        <begin position="172"/>
        <end position="195"/>
    </location>
</feature>